<dbReference type="AlphaFoldDB" id="G0U9I8"/>
<feature type="domain" description="C2HC/C3H-type" evidence="7">
    <location>
        <begin position="184"/>
        <end position="213"/>
    </location>
</feature>
<dbReference type="InterPro" id="IPR049899">
    <property type="entry name" value="Znf_C2HC_C3H"/>
</dbReference>
<dbReference type="GO" id="GO:0008270">
    <property type="term" value="F:zinc ion binding"/>
    <property type="evidence" value="ECO:0007669"/>
    <property type="project" value="UniProtKB-KW"/>
</dbReference>
<name>G0U9I8_TRYVY</name>
<evidence type="ECO:0000256" key="2">
    <source>
        <dbReference type="ARBA" id="ARBA00022737"/>
    </source>
</evidence>
<evidence type="ECO:0000256" key="5">
    <source>
        <dbReference type="PROSITE-ProRule" id="PRU01371"/>
    </source>
</evidence>
<feature type="domain" description="C2HC/C3H-type" evidence="7">
    <location>
        <begin position="432"/>
        <end position="461"/>
    </location>
</feature>
<dbReference type="Pfam" id="PF13913">
    <property type="entry name" value="zf-C2HC_2"/>
    <property type="match status" value="3"/>
</dbReference>
<sequence length="597" mass="64725">MNSRHRDPCRALSNETPGKNTSTTPRATQLRSSANNTTPSRRSTKDAGPGLIVTRGLYSILEEETQSNKTPRKPRGSVRPQFLFCYLCGQQFSSASLPIHQPQCYVKKLIEWERMDPAKRGPKPINPEDQEARMKAVSSSPAAYPNIPDNDQVSAKRPTDGPKLAGYDLERFNEQQIELFNNNMLLKCDNCGRTFLPDRLEVHQRSCKPGKPVNRNWQRSSGQKVVPNTGRGEPARGVNDGRATRASPQQSVAHEHPVEEPQVTCEGPVAPFNQCVKDVSQCDDAASLSLNRAGGDEAEVSERIEETGAHSPSNGVVECQTVGSDVQKGTDMGQGSTPRASTSVTPECHHAHDSSKSSLEPSVCRTDKSSVGCNQGNAQTRSSDGEPSYARDSSLDHSDSVSTRPSKRIPLNNVSHFKNVQSRLKLNLKPVELPRCQYCNRTFNVDRLEKHESVCLERNKVPPRRGAAVDAKAGLPVTSRGVREQSSAMTPRTARAMGSLRSPAASSVAAPGHETSARACKPTGNAAAASGASLPSTLNSIPTIKARSGATSVVDANTSERVERTVKHRFCFQCGEKLSFTVQRFCAACGTKLTTDS</sequence>
<accession>G0U9I8</accession>
<evidence type="ECO:0000256" key="1">
    <source>
        <dbReference type="ARBA" id="ARBA00022723"/>
    </source>
</evidence>
<organism evidence="8">
    <name type="scientific">Trypanosoma vivax (strain Y486)</name>
    <dbReference type="NCBI Taxonomy" id="1055687"/>
    <lineage>
        <taxon>Eukaryota</taxon>
        <taxon>Discoba</taxon>
        <taxon>Euglenozoa</taxon>
        <taxon>Kinetoplastea</taxon>
        <taxon>Metakinetoplastina</taxon>
        <taxon>Trypanosomatida</taxon>
        <taxon>Trypanosomatidae</taxon>
        <taxon>Trypanosoma</taxon>
        <taxon>Duttonella</taxon>
    </lineage>
</organism>
<evidence type="ECO:0000313" key="8">
    <source>
        <dbReference type="EMBL" id="CCC54274.1"/>
    </source>
</evidence>
<feature type="region of interest" description="Disordered" evidence="6">
    <location>
        <begin position="205"/>
        <end position="257"/>
    </location>
</feature>
<feature type="region of interest" description="Disordered" evidence="6">
    <location>
        <begin position="479"/>
        <end position="507"/>
    </location>
</feature>
<dbReference type="PANTHER" id="PTHR13555">
    <property type="entry name" value="C2H2 ZINC FINGER CGI-62-RELATED"/>
    <property type="match status" value="1"/>
</dbReference>
<reference evidence="8" key="1">
    <citation type="journal article" date="2012" name="Proc. Natl. Acad. Sci. U.S.A.">
        <title>Antigenic diversity is generated by distinct evolutionary mechanisms in African trypanosome species.</title>
        <authorList>
            <person name="Jackson A.P."/>
            <person name="Berry A."/>
            <person name="Aslett M."/>
            <person name="Allison H.C."/>
            <person name="Burton P."/>
            <person name="Vavrova-Anderson J."/>
            <person name="Brown R."/>
            <person name="Browne H."/>
            <person name="Corton N."/>
            <person name="Hauser H."/>
            <person name="Gamble J."/>
            <person name="Gilderthorp R."/>
            <person name="Marcello L."/>
            <person name="McQuillan J."/>
            <person name="Otto T.D."/>
            <person name="Quail M.A."/>
            <person name="Sanders M.J."/>
            <person name="van Tonder A."/>
            <person name="Ginger M.L."/>
            <person name="Field M.C."/>
            <person name="Barry J.D."/>
            <person name="Hertz-Fowler C."/>
            <person name="Berriman M."/>
        </authorList>
    </citation>
    <scope>NUCLEOTIDE SEQUENCE</scope>
    <source>
        <strain evidence="8">Y486</strain>
    </source>
</reference>
<dbReference type="EMBL" id="HE573027">
    <property type="protein sequence ID" value="CCC54274.1"/>
    <property type="molecule type" value="Genomic_DNA"/>
</dbReference>
<feature type="region of interest" description="Disordered" evidence="6">
    <location>
        <begin position="292"/>
        <end position="409"/>
    </location>
</feature>
<dbReference type="PROSITE" id="PS52027">
    <property type="entry name" value="ZF_C2HC_C3H"/>
    <property type="match status" value="2"/>
</dbReference>
<evidence type="ECO:0000259" key="7">
    <source>
        <dbReference type="PROSITE" id="PS52027"/>
    </source>
</evidence>
<feature type="compositionally biased region" description="Polar residues" evidence="6">
    <location>
        <begin position="369"/>
        <end position="382"/>
    </location>
</feature>
<feature type="compositionally biased region" description="Polar residues" evidence="6">
    <location>
        <begin position="13"/>
        <end position="41"/>
    </location>
</feature>
<dbReference type="VEuPathDB" id="TriTrypDB:TvY486_1117580"/>
<keyword evidence="3 5" id="KW-0863">Zinc-finger</keyword>
<feature type="region of interest" description="Disordered" evidence="6">
    <location>
        <begin position="1"/>
        <end position="51"/>
    </location>
</feature>
<keyword evidence="1" id="KW-0479">Metal-binding</keyword>
<gene>
    <name evidence="8" type="ORF">TVY486_1117580</name>
</gene>
<feature type="region of interest" description="Disordered" evidence="6">
    <location>
        <begin position="117"/>
        <end position="161"/>
    </location>
</feature>
<proteinExistence type="predicted"/>
<dbReference type="InterPro" id="IPR026319">
    <property type="entry name" value="ZC2HC1A/B-like"/>
</dbReference>
<feature type="compositionally biased region" description="Polar residues" evidence="6">
    <location>
        <begin position="333"/>
        <end position="345"/>
    </location>
</feature>
<evidence type="ECO:0000256" key="4">
    <source>
        <dbReference type="ARBA" id="ARBA00022833"/>
    </source>
</evidence>
<keyword evidence="4" id="KW-0862">Zinc</keyword>
<keyword evidence="2" id="KW-0677">Repeat</keyword>
<protein>
    <recommendedName>
        <fullName evidence="7">C2HC/C3H-type domain-containing protein</fullName>
    </recommendedName>
</protein>
<evidence type="ECO:0000256" key="6">
    <source>
        <dbReference type="SAM" id="MobiDB-lite"/>
    </source>
</evidence>
<dbReference type="Gene3D" id="3.30.160.60">
    <property type="entry name" value="Classic Zinc Finger"/>
    <property type="match status" value="2"/>
</dbReference>
<dbReference type="PANTHER" id="PTHR13555:SF68">
    <property type="entry name" value="ZINC FINGER PROTEIN 474"/>
    <property type="match status" value="1"/>
</dbReference>
<evidence type="ECO:0000256" key="3">
    <source>
        <dbReference type="ARBA" id="ARBA00022771"/>
    </source>
</evidence>